<accession>A0A085YYT4</accession>
<protein>
    <submittedName>
        <fullName evidence="1">Uncharacterized protein</fullName>
    </submittedName>
</protein>
<dbReference type="AlphaFoldDB" id="A0A085YYT4"/>
<dbReference type="EMBL" id="JPRP01000006">
    <property type="protein sequence ID" value="KFE97347.1"/>
    <property type="molecule type" value="Genomic_DNA"/>
</dbReference>
<gene>
    <name evidence="1" type="ORF">IX39_20340</name>
</gene>
<sequence length="85" mass="9995">MFVVISAKTYQSQWVPFEVGYGHAAILDKNHTQNKENKIRLGILTLHKIFLKKHYPIICKSDIKLEEQNLSINIYLKFLIRPKAR</sequence>
<dbReference type="Proteomes" id="UP000028713">
    <property type="component" value="Unassembled WGS sequence"/>
</dbReference>
<keyword evidence="2" id="KW-1185">Reference proteome</keyword>
<name>A0A085YYT4_9FLAO</name>
<dbReference type="STRING" id="236814.IX39_20340"/>
<reference evidence="1 2" key="1">
    <citation type="submission" date="2014-07" db="EMBL/GenBank/DDBJ databases">
        <title>Genome of Chryseobacterium formosense LMG 24722.</title>
        <authorList>
            <person name="Pipes S.E."/>
            <person name="Stropko S.J."/>
            <person name="Newman J.D."/>
        </authorList>
    </citation>
    <scope>NUCLEOTIDE SEQUENCE [LARGE SCALE GENOMIC DNA]</scope>
    <source>
        <strain evidence="1 2">LMG 24722</strain>
    </source>
</reference>
<comment type="caution">
    <text evidence="1">The sequence shown here is derived from an EMBL/GenBank/DDBJ whole genome shotgun (WGS) entry which is preliminary data.</text>
</comment>
<evidence type="ECO:0000313" key="1">
    <source>
        <dbReference type="EMBL" id="KFE97347.1"/>
    </source>
</evidence>
<evidence type="ECO:0000313" key="2">
    <source>
        <dbReference type="Proteomes" id="UP000028713"/>
    </source>
</evidence>
<proteinExistence type="predicted"/>
<organism evidence="1 2">
    <name type="scientific">Chryseobacterium formosense</name>
    <dbReference type="NCBI Taxonomy" id="236814"/>
    <lineage>
        <taxon>Bacteria</taxon>
        <taxon>Pseudomonadati</taxon>
        <taxon>Bacteroidota</taxon>
        <taxon>Flavobacteriia</taxon>
        <taxon>Flavobacteriales</taxon>
        <taxon>Weeksellaceae</taxon>
        <taxon>Chryseobacterium group</taxon>
        <taxon>Chryseobacterium</taxon>
    </lineage>
</organism>